<organism evidence="1 2">
    <name type="scientific">Chitinophaga lutea</name>
    <dbReference type="NCBI Taxonomy" id="2488634"/>
    <lineage>
        <taxon>Bacteria</taxon>
        <taxon>Pseudomonadati</taxon>
        <taxon>Bacteroidota</taxon>
        <taxon>Chitinophagia</taxon>
        <taxon>Chitinophagales</taxon>
        <taxon>Chitinophagaceae</taxon>
        <taxon>Chitinophaga</taxon>
    </lineage>
</organism>
<name>A0A3N4Q1D6_9BACT</name>
<evidence type="ECO:0000313" key="1">
    <source>
        <dbReference type="EMBL" id="RPE09770.1"/>
    </source>
</evidence>
<evidence type="ECO:0000313" key="2">
    <source>
        <dbReference type="Proteomes" id="UP000278351"/>
    </source>
</evidence>
<comment type="caution">
    <text evidence="1">The sequence shown here is derived from an EMBL/GenBank/DDBJ whole genome shotgun (WGS) entry which is preliminary data.</text>
</comment>
<accession>A0A3N4Q1D6</accession>
<proteinExistence type="predicted"/>
<protein>
    <submittedName>
        <fullName evidence="1">Uncharacterized protein</fullName>
    </submittedName>
</protein>
<dbReference type="AlphaFoldDB" id="A0A3N4Q1D6"/>
<sequence length="67" mass="7064">MKIVIVGSEWEGKQGLLSPCSGMKIMIAGSDWKGRRDLLRPCTGMKIAMAATVGGTGGEVYSVHAPE</sequence>
<keyword evidence="2" id="KW-1185">Reference proteome</keyword>
<dbReference type="EMBL" id="RPDH01000002">
    <property type="protein sequence ID" value="RPE09770.1"/>
    <property type="molecule type" value="Genomic_DNA"/>
</dbReference>
<gene>
    <name evidence="1" type="ORF">EGT74_22635</name>
</gene>
<reference evidence="1 2" key="1">
    <citation type="submission" date="2018-11" db="EMBL/GenBank/DDBJ databases">
        <title>Chitinophaga lutea sp.nov., isolate from arsenic contaminated soil.</title>
        <authorList>
            <person name="Zong Y."/>
        </authorList>
    </citation>
    <scope>NUCLEOTIDE SEQUENCE [LARGE SCALE GENOMIC DNA]</scope>
    <source>
        <strain evidence="1 2">ZY74</strain>
    </source>
</reference>
<dbReference type="Proteomes" id="UP000278351">
    <property type="component" value="Unassembled WGS sequence"/>
</dbReference>